<dbReference type="Gene3D" id="3.20.20.140">
    <property type="entry name" value="Metal-dependent hydrolases"/>
    <property type="match status" value="1"/>
</dbReference>
<proteinExistence type="predicted"/>
<accession>A0A1G9HXJ8</accession>
<keyword evidence="2" id="KW-1185">Reference proteome</keyword>
<dbReference type="STRING" id="563176.SAMN04488090_0252"/>
<dbReference type="Proteomes" id="UP000198901">
    <property type="component" value="Unassembled WGS sequence"/>
</dbReference>
<protein>
    <submittedName>
        <fullName evidence="1">Uncharacterized protein</fullName>
    </submittedName>
</protein>
<organism evidence="1 2">
    <name type="scientific">Siphonobacter aquaeclarae</name>
    <dbReference type="NCBI Taxonomy" id="563176"/>
    <lineage>
        <taxon>Bacteria</taxon>
        <taxon>Pseudomonadati</taxon>
        <taxon>Bacteroidota</taxon>
        <taxon>Cytophagia</taxon>
        <taxon>Cytophagales</taxon>
        <taxon>Cytophagaceae</taxon>
        <taxon>Siphonobacter</taxon>
    </lineage>
</organism>
<evidence type="ECO:0000313" key="2">
    <source>
        <dbReference type="Proteomes" id="UP000198901"/>
    </source>
</evidence>
<reference evidence="1 2" key="1">
    <citation type="submission" date="2016-10" db="EMBL/GenBank/DDBJ databases">
        <authorList>
            <person name="de Groot N.N."/>
        </authorList>
    </citation>
    <scope>NUCLEOTIDE SEQUENCE [LARGE SCALE GENOMIC DNA]</scope>
    <source>
        <strain evidence="1 2">DSM 21668</strain>
    </source>
</reference>
<dbReference type="OrthoDB" id="611177at2"/>
<gene>
    <name evidence="1" type="ORF">SAMN04488090_0252</name>
</gene>
<dbReference type="AlphaFoldDB" id="A0A1G9HXJ8"/>
<name>A0A1G9HXJ8_9BACT</name>
<dbReference type="InterPro" id="IPR032466">
    <property type="entry name" value="Metal_Hydrolase"/>
</dbReference>
<dbReference type="EMBL" id="FNGS01000001">
    <property type="protein sequence ID" value="SDL17688.1"/>
    <property type="molecule type" value="Genomic_DNA"/>
</dbReference>
<dbReference type="RefSeq" id="WP_093196708.1">
    <property type="nucleotide sequence ID" value="NZ_FNGS01000001.1"/>
</dbReference>
<dbReference type="SUPFAM" id="SSF51556">
    <property type="entry name" value="Metallo-dependent hydrolases"/>
    <property type="match status" value="1"/>
</dbReference>
<sequence length="550" mass="60921">MTPLFDAHLHPSLKKQFADPGETAALPMLNPWRTALRQDFLQAFAEISPKKCFIKPFVESTLVSQASLTQLAAGQYALAIAVLYFPDKELLRLILSNKLFESIVKKSLFGSIITEDRLLGFLNAAGAFDTVLEDLHLLSMSDGQRTVRFYNGGPFQPGAVPALVFSVEGLHCLRSDFDNTDPARVLQNIRENLDTLLAQPIKLISVNIAHIDNSNELFANQAYAVDGFREGAFDERALRPAGNGLTQVGKDAVSLLYEKNLLPDVKHMSWKARRELYAFRKAAGFDQPVICSHAGFAGCWFDSNGESLSDYILAIVPEGPQSRLILGKPNPYFDDHQIGFNASSINLFNEDIAEIFLSGGLIGLSMDQRILGYSDVHDANGMPTNVFPFPMPGGPMPVLTDSDYISASELAEEPVFRTAQPDGARIIRGITPDSRDIVNADNIRDFYHPRHFYLHIMHAMVIAGFLGGQDAVRKMLTQTLCIGSDFDGLIDGIDCCRNVTDTASLRQRFIVEFPKFLKEIPLALPDGLSIEKVADRIFYENGRDFVLSRP</sequence>
<evidence type="ECO:0000313" key="1">
    <source>
        <dbReference type="EMBL" id="SDL17688.1"/>
    </source>
</evidence>